<comment type="caution">
    <text evidence="1">The sequence shown here is derived from an EMBL/GenBank/DDBJ whole genome shotgun (WGS) entry which is preliminary data.</text>
</comment>
<accession>A0ACB7PQC4</accession>
<sequence length="1292" mass="145880">MSFEDDRKSILVVASTAALCVLAGTIATWLWFSHVPALPKSAPPPPAESASKHEYGQTGGVRLDIDIIAIHGLDTRSPDTWTWRGKSPSDNVNWLAHPEMLPSKVGAARIFTCDWPADLLQPSNLAQKRIEEYALLLLEAIYRELCITDTATPRPVFFIASCLGGIVLAKALVDAGEKYLALRRATCGIVFLATPFRGTSFRDVAALAEPGLKVWASLRGRQASELLDELKGSTFDLETLVREFTQLCQDKNHPCLVFTFYEKGKTSLPLKVLPWVPGFFRQEKQLVDETSATLDIVLKPLSLDRPHVLTNKFGGPECSDYKKVAGKIQQFLGEIRKGTPLMQADAWIRDKHYTAARLEIETLSGDVLPMDRCYINLAIIEQPRSKGDSKTESSPFSLSARLNVEEPDKDIQVELATLFGPRKRDGRAGVGKTTSCKKIVHEFTHGTWSQWNELFDRILWVPLRNLKLEERRQAGYNFVDLFSHEYFSSSPRRDLASTLADTLEGPKNKRNLFLLDGLDEVSQDLGNESSMFRLLKDLLNQPNVIITSRPSGKLPLGLDAIDVELETIGFYPDQVDKYLERVLPNQVTEIQSFLRDRPLLQDLVRIPIQLDAFGFTWNETFSTPTELSTMTAVYQAIEDGLWKKDVLRLEKRHQGEPLTGGMIQDSDAPEIKGFVKDEICFLEGFAFTGLHNDIIDLESKHQRAISARFSPVIALPAKTLPRLSFLRTSDTSPTKGKPSYHFLHLTYQEYFAARYFVRQWRAGESLKCLALSNEKLEEMGTSNFLRKHKYTARYGIFWRFVAGLLDAEGKGEEFFKAIEEQPRDLLGPVHQRLVMHCLSETSPGMPLRSRLEEGLKVWLLFECKNSINEAQLARQVEFPGRVLSEVLQEESDSELEIRTKIKILMSVARRPTLPSSIVDMIIHWLKNGESKVPRTEILDVLSNYKRELPAHLLNAVVELILYKKNNMEVRRCALGVLEAQPSISDEHFRVILELAFCKDGDQDIRNDALGVLQVQPYIADKHLPAVLELALCKDEDQGVRNNALWVLQVQPSISDEHLTAVLELGLCRNEYRDVRKRALRVLPAQPNISDEHLTAVLKLALCKEEDQGVRNDALWVLQVQPSISDEHLTALLELVLCKDEDQVVRNDALWVLQVQPSLSDEHLTVVLELVLCEDEGVEIRDAALKLLKTQPSISDKHLRVVLKLVLCGRGDWNIRDTALEVLKSQPNILGKYLKVDVVTLLEDEDGSVGNTFRLALKRQSIFDEPLLAVTPPRFWNGEDRFVSIIALEILRA</sequence>
<name>A0ACB7PQC4_9PEZI</name>
<dbReference type="Proteomes" id="UP000724584">
    <property type="component" value="Unassembled WGS sequence"/>
</dbReference>
<reference evidence="1 2" key="1">
    <citation type="journal article" date="2021" name="Nat. Commun.">
        <title>Genetic determinants of endophytism in the Arabidopsis root mycobiome.</title>
        <authorList>
            <person name="Mesny F."/>
            <person name="Miyauchi S."/>
            <person name="Thiergart T."/>
            <person name="Pickel B."/>
            <person name="Atanasova L."/>
            <person name="Karlsson M."/>
            <person name="Huettel B."/>
            <person name="Barry K.W."/>
            <person name="Haridas S."/>
            <person name="Chen C."/>
            <person name="Bauer D."/>
            <person name="Andreopoulos W."/>
            <person name="Pangilinan J."/>
            <person name="LaButti K."/>
            <person name="Riley R."/>
            <person name="Lipzen A."/>
            <person name="Clum A."/>
            <person name="Drula E."/>
            <person name="Henrissat B."/>
            <person name="Kohler A."/>
            <person name="Grigoriev I.V."/>
            <person name="Martin F.M."/>
            <person name="Hacquard S."/>
        </authorList>
    </citation>
    <scope>NUCLEOTIDE SEQUENCE [LARGE SCALE GENOMIC DNA]</scope>
    <source>
        <strain evidence="1 2">MPI-SDFR-AT-0079</strain>
    </source>
</reference>
<dbReference type="EMBL" id="JAGIZQ010000001">
    <property type="protein sequence ID" value="KAH6650540.1"/>
    <property type="molecule type" value="Genomic_DNA"/>
</dbReference>
<proteinExistence type="predicted"/>
<organism evidence="1 2">
    <name type="scientific">Chaetomium tenue</name>
    <dbReference type="NCBI Taxonomy" id="1854479"/>
    <lineage>
        <taxon>Eukaryota</taxon>
        <taxon>Fungi</taxon>
        <taxon>Dikarya</taxon>
        <taxon>Ascomycota</taxon>
        <taxon>Pezizomycotina</taxon>
        <taxon>Sordariomycetes</taxon>
        <taxon>Sordariomycetidae</taxon>
        <taxon>Sordariales</taxon>
        <taxon>Chaetomiaceae</taxon>
        <taxon>Chaetomium</taxon>
    </lineage>
</organism>
<keyword evidence="2" id="KW-1185">Reference proteome</keyword>
<evidence type="ECO:0000313" key="1">
    <source>
        <dbReference type="EMBL" id="KAH6650540.1"/>
    </source>
</evidence>
<evidence type="ECO:0000313" key="2">
    <source>
        <dbReference type="Proteomes" id="UP000724584"/>
    </source>
</evidence>
<protein>
    <submittedName>
        <fullName evidence="1">Uncharacterized protein</fullName>
    </submittedName>
</protein>
<gene>
    <name evidence="1" type="ORF">F5144DRAFT_617386</name>
</gene>